<name>A0ABQ5V7B5_9PROT</name>
<organism evidence="1 2">
    <name type="scientific">Algimonas ampicilliniresistens</name>
    <dbReference type="NCBI Taxonomy" id="1298735"/>
    <lineage>
        <taxon>Bacteria</taxon>
        <taxon>Pseudomonadati</taxon>
        <taxon>Pseudomonadota</taxon>
        <taxon>Alphaproteobacteria</taxon>
        <taxon>Maricaulales</taxon>
        <taxon>Robiginitomaculaceae</taxon>
        <taxon>Algimonas</taxon>
    </lineage>
</organism>
<reference evidence="1" key="2">
    <citation type="submission" date="2023-01" db="EMBL/GenBank/DDBJ databases">
        <title>Draft genome sequence of Algimonas ampicilliniresistens strain NBRC 108219.</title>
        <authorList>
            <person name="Sun Q."/>
            <person name="Mori K."/>
        </authorList>
    </citation>
    <scope>NUCLEOTIDE SEQUENCE</scope>
    <source>
        <strain evidence="1">NBRC 108219</strain>
    </source>
</reference>
<protein>
    <recommendedName>
        <fullName evidence="3">Tetratricopeptide repeat protein</fullName>
    </recommendedName>
</protein>
<accession>A0ABQ5V7B5</accession>
<dbReference type="Proteomes" id="UP001161391">
    <property type="component" value="Unassembled WGS sequence"/>
</dbReference>
<evidence type="ECO:0000313" key="1">
    <source>
        <dbReference type="EMBL" id="GLQ22476.1"/>
    </source>
</evidence>
<proteinExistence type="predicted"/>
<comment type="caution">
    <text evidence="1">The sequence shown here is derived from an EMBL/GenBank/DDBJ whole genome shotgun (WGS) entry which is preliminary data.</text>
</comment>
<gene>
    <name evidence="1" type="ORF">GCM10007853_03500</name>
</gene>
<evidence type="ECO:0008006" key="3">
    <source>
        <dbReference type="Google" id="ProtNLM"/>
    </source>
</evidence>
<dbReference type="EMBL" id="BSNK01000001">
    <property type="protein sequence ID" value="GLQ22476.1"/>
    <property type="molecule type" value="Genomic_DNA"/>
</dbReference>
<sequence>MNAREEADFRRNIAEEQIEFMLTDLKEEVKKVGRLDVLDVVIQRASAYYDDFEPTLDQPKAYERLSRVNMSLGEIALEFGRVESVDEKQPRSARSYFEDAYNQARRLYERAPDNADYVFNYAQAAYWLGSLNFSEDTKNEARQFFEKYADLAKHLSVLEPNTLRGRIEPIMADTNLAIWDSRLGKLNVPTKTIDELVSRFEAAYASFPTAQQIIKELAYAYAWQAEVHAAEAPDFSVLTRQKQLLVLQIALRNDPKDRALEHEVNLAAAGVAKAMLNAERYHDVVDIINNRMKSAERLWQLDRSNDYFLRNYVWLNYYLASAEVSLGKVKYARQRIEEIQRAKIFFDGREVSLPVIFSEVEKYIEKLELHASK</sequence>
<keyword evidence="2" id="KW-1185">Reference proteome</keyword>
<dbReference type="Gene3D" id="1.25.40.10">
    <property type="entry name" value="Tetratricopeptide repeat domain"/>
    <property type="match status" value="1"/>
</dbReference>
<reference evidence="1" key="1">
    <citation type="journal article" date="2014" name="Int. J. Syst. Evol. Microbiol.">
        <title>Complete genome of a new Firmicutes species belonging to the dominant human colonic microbiota ('Ruminococcus bicirculans') reveals two chromosomes and a selective capacity to utilize plant glucans.</title>
        <authorList>
            <consortium name="NISC Comparative Sequencing Program"/>
            <person name="Wegmann U."/>
            <person name="Louis P."/>
            <person name="Goesmann A."/>
            <person name="Henrissat B."/>
            <person name="Duncan S.H."/>
            <person name="Flint H.J."/>
        </authorList>
    </citation>
    <scope>NUCLEOTIDE SEQUENCE</scope>
    <source>
        <strain evidence="1">NBRC 108219</strain>
    </source>
</reference>
<dbReference type="InterPro" id="IPR011990">
    <property type="entry name" value="TPR-like_helical_dom_sf"/>
</dbReference>
<evidence type="ECO:0000313" key="2">
    <source>
        <dbReference type="Proteomes" id="UP001161391"/>
    </source>
</evidence>